<organism evidence="7 8">
    <name type="scientific">Acidimangrovimonas pyrenivorans</name>
    <dbReference type="NCBI Taxonomy" id="2030798"/>
    <lineage>
        <taxon>Bacteria</taxon>
        <taxon>Pseudomonadati</taxon>
        <taxon>Pseudomonadota</taxon>
        <taxon>Alphaproteobacteria</taxon>
        <taxon>Rhodobacterales</taxon>
        <taxon>Paracoccaceae</taxon>
        <taxon>Acidimangrovimonas</taxon>
    </lineage>
</organism>
<dbReference type="Pfam" id="PF13458">
    <property type="entry name" value="Peripla_BP_6"/>
    <property type="match status" value="1"/>
</dbReference>
<name>A0ABV7AEC3_9RHOB</name>
<keyword evidence="8" id="KW-1185">Reference proteome</keyword>
<evidence type="ECO:0000313" key="7">
    <source>
        <dbReference type="EMBL" id="MFC2967271.1"/>
    </source>
</evidence>
<evidence type="ECO:0000256" key="2">
    <source>
        <dbReference type="ARBA" id="ARBA00022448"/>
    </source>
</evidence>
<comment type="caution">
    <text evidence="7">The sequence shown here is derived from an EMBL/GenBank/DDBJ whole genome shotgun (WGS) entry which is preliminary data.</text>
</comment>
<reference evidence="8" key="1">
    <citation type="journal article" date="2019" name="Int. J. Syst. Evol. Microbiol.">
        <title>The Global Catalogue of Microorganisms (GCM) 10K type strain sequencing project: providing services to taxonomists for standard genome sequencing and annotation.</title>
        <authorList>
            <consortium name="The Broad Institute Genomics Platform"/>
            <consortium name="The Broad Institute Genome Sequencing Center for Infectious Disease"/>
            <person name="Wu L."/>
            <person name="Ma J."/>
        </authorList>
    </citation>
    <scope>NUCLEOTIDE SEQUENCE [LARGE SCALE GENOMIC DNA]</scope>
    <source>
        <strain evidence="8">KCTC 62192</strain>
    </source>
</reference>
<evidence type="ECO:0000313" key="8">
    <source>
        <dbReference type="Proteomes" id="UP001595443"/>
    </source>
</evidence>
<dbReference type="RefSeq" id="WP_377831908.1">
    <property type="nucleotide sequence ID" value="NZ_JBHRSK010000004.1"/>
</dbReference>
<feature type="signal peptide" evidence="5">
    <location>
        <begin position="1"/>
        <end position="26"/>
    </location>
</feature>
<evidence type="ECO:0000256" key="1">
    <source>
        <dbReference type="ARBA" id="ARBA00010062"/>
    </source>
</evidence>
<dbReference type="PRINTS" id="PR00337">
    <property type="entry name" value="LEUILEVALBP"/>
</dbReference>
<keyword evidence="4" id="KW-0029">Amino-acid transport</keyword>
<proteinExistence type="inferred from homology"/>
<gene>
    <name evidence="7" type="ORF">ACFOES_04120</name>
</gene>
<evidence type="ECO:0000259" key="6">
    <source>
        <dbReference type="Pfam" id="PF13458"/>
    </source>
</evidence>
<dbReference type="Gene3D" id="3.40.50.2300">
    <property type="match status" value="2"/>
</dbReference>
<protein>
    <submittedName>
        <fullName evidence="7">Branched-chain amino acid ABC transporter substrate-binding protein</fullName>
    </submittedName>
</protein>
<evidence type="ECO:0000256" key="4">
    <source>
        <dbReference type="ARBA" id="ARBA00022970"/>
    </source>
</evidence>
<dbReference type="PANTHER" id="PTHR30483">
    <property type="entry name" value="LEUCINE-SPECIFIC-BINDING PROTEIN"/>
    <property type="match status" value="1"/>
</dbReference>
<evidence type="ECO:0000256" key="5">
    <source>
        <dbReference type="SAM" id="SignalP"/>
    </source>
</evidence>
<dbReference type="InterPro" id="IPR051010">
    <property type="entry name" value="BCAA_transport"/>
</dbReference>
<dbReference type="CDD" id="cd06329">
    <property type="entry name" value="PBP1_SBP-like"/>
    <property type="match status" value="1"/>
</dbReference>
<comment type="similarity">
    <text evidence="1">Belongs to the leucine-binding protein family.</text>
</comment>
<dbReference type="SUPFAM" id="SSF53822">
    <property type="entry name" value="Periplasmic binding protein-like I"/>
    <property type="match status" value="1"/>
</dbReference>
<keyword evidence="2" id="KW-0813">Transport</keyword>
<dbReference type="InterPro" id="IPR028081">
    <property type="entry name" value="Leu-bd"/>
</dbReference>
<dbReference type="InterPro" id="IPR028082">
    <property type="entry name" value="Peripla_BP_I"/>
</dbReference>
<dbReference type="EMBL" id="JBHRSK010000004">
    <property type="protein sequence ID" value="MFC2967271.1"/>
    <property type="molecule type" value="Genomic_DNA"/>
</dbReference>
<feature type="domain" description="Leucine-binding protein" evidence="6">
    <location>
        <begin position="28"/>
        <end position="374"/>
    </location>
</feature>
<feature type="chain" id="PRO_5047145273" evidence="5">
    <location>
        <begin position="27"/>
        <end position="413"/>
    </location>
</feature>
<dbReference type="InterPro" id="IPR000709">
    <property type="entry name" value="Leu_Ile_Val-bd"/>
</dbReference>
<evidence type="ECO:0000256" key="3">
    <source>
        <dbReference type="ARBA" id="ARBA00022729"/>
    </source>
</evidence>
<accession>A0ABV7AEC3</accession>
<dbReference type="Proteomes" id="UP001595443">
    <property type="component" value="Unassembled WGS sequence"/>
</dbReference>
<keyword evidence="3 5" id="KW-0732">Signal</keyword>
<sequence>MRFLKMLGAAAAVALSGLGAATMAQADTIKIAYIDPLSGPFANVGDAGLKHFTYAADMINAKGGAAGMKVEIVPFDNKINPKESLIQLQKAIDQGIHYITQGNGSSVASALIDAIDKHNRRNPGDEVVFLNYAAVDPAFTNDRCSFWHFRFDADADMKMAALTDWLAKQKDIKKAYIIGQDYSFGKAVAKAAVSMIKAKRPDIEIVGNELHPLGKVKDFTPYVQKITASGAQVVITGNWGQDLSLLIKAAADAGQKIPYLTFYGGGLGTPTAMGKAGVGLVKQVSEFNSNIPTSPEQRAVMDDFQKKYGVDYYYLRVFTLMGMFEKAVNEVGSADPAKVAKALEGMTYDTPYGPVSMRADNHQLLQNLYISTFSDKAKYGVEGLPYGFVTDPGGEIPAADTKMATTCKMKRPG</sequence>